<reference evidence="2 3" key="1">
    <citation type="submission" date="2024-06" db="EMBL/GenBank/DDBJ databases">
        <authorList>
            <person name="Bataeva Y.V."/>
            <person name="Grigorian L.N."/>
            <person name="Solomentsev V.I."/>
        </authorList>
    </citation>
    <scope>NUCLEOTIDE SEQUENCE [LARGE SCALE GENOMIC DNA]</scope>
    <source>
        <strain evidence="3">SCPM-O-B-12605 (RCAM04882)</strain>
    </source>
</reference>
<comment type="caution">
    <text evidence="2">The sequence shown here is derived from an EMBL/GenBank/DDBJ whole genome shotgun (WGS) entry which is preliminary data.</text>
</comment>
<gene>
    <name evidence="2" type="ORF">ABUK86_11970</name>
</gene>
<dbReference type="RefSeq" id="WP_267946946.1">
    <property type="nucleotide sequence ID" value="NZ_JBEQNA010000006.1"/>
</dbReference>
<organism evidence="2 3">
    <name type="scientific">Nocardiopsis tropica</name>
    <dbReference type="NCBI Taxonomy" id="109330"/>
    <lineage>
        <taxon>Bacteria</taxon>
        <taxon>Bacillati</taxon>
        <taxon>Actinomycetota</taxon>
        <taxon>Actinomycetes</taxon>
        <taxon>Streptosporangiales</taxon>
        <taxon>Nocardiopsidaceae</taxon>
        <taxon>Nocardiopsis</taxon>
    </lineage>
</organism>
<name>A0ABV1ZTP7_9ACTN</name>
<protein>
    <recommendedName>
        <fullName evidence="4">Transposase</fullName>
    </recommendedName>
</protein>
<sequence>MMPPHCAETSLDRNGIPRCCVIEAGHEGDHMDHQARTWEPPSTVLARLQETWGRTHRIIWTGRMWIATAHRDDVHWRTEVEPTPAQLEASLQKHSRPPDRPRARSASSAPSTPSASSTHSAYRVLDVTDTGGAP</sequence>
<proteinExistence type="predicted"/>
<evidence type="ECO:0000313" key="3">
    <source>
        <dbReference type="Proteomes" id="UP001432401"/>
    </source>
</evidence>
<evidence type="ECO:0000313" key="2">
    <source>
        <dbReference type="EMBL" id="MES0834492.1"/>
    </source>
</evidence>
<evidence type="ECO:0008006" key="4">
    <source>
        <dbReference type="Google" id="ProtNLM"/>
    </source>
</evidence>
<feature type="compositionally biased region" description="Low complexity" evidence="1">
    <location>
        <begin position="104"/>
        <end position="121"/>
    </location>
</feature>
<dbReference type="EMBL" id="JBEQNB010000006">
    <property type="protein sequence ID" value="MES0834492.1"/>
    <property type="molecule type" value="Genomic_DNA"/>
</dbReference>
<accession>A0ABV1ZTP7</accession>
<dbReference type="Proteomes" id="UP001432401">
    <property type="component" value="Unassembled WGS sequence"/>
</dbReference>
<feature type="region of interest" description="Disordered" evidence="1">
    <location>
        <begin position="84"/>
        <end position="134"/>
    </location>
</feature>
<keyword evidence="3" id="KW-1185">Reference proteome</keyword>
<evidence type="ECO:0000256" key="1">
    <source>
        <dbReference type="SAM" id="MobiDB-lite"/>
    </source>
</evidence>